<comment type="catalytic activity">
    <reaction evidence="8">
        <text>Mo-molybdopterin + GTP + H(+) = Mo-molybdopterin guanine dinucleotide + diphosphate</text>
        <dbReference type="Rhea" id="RHEA:34243"/>
        <dbReference type="ChEBI" id="CHEBI:15378"/>
        <dbReference type="ChEBI" id="CHEBI:33019"/>
        <dbReference type="ChEBI" id="CHEBI:37565"/>
        <dbReference type="ChEBI" id="CHEBI:71302"/>
        <dbReference type="ChEBI" id="CHEBI:71310"/>
        <dbReference type="EC" id="2.7.7.77"/>
    </reaction>
</comment>
<dbReference type="InterPro" id="IPR029044">
    <property type="entry name" value="Nucleotide-diphossugar_trans"/>
</dbReference>
<comment type="caution">
    <text evidence="8">Lacks conserved residue(s) required for the propagation of feature annotation.</text>
</comment>
<evidence type="ECO:0000313" key="10">
    <source>
        <dbReference type="EMBL" id="RZD13855.1"/>
    </source>
</evidence>
<keyword evidence="3 8" id="KW-0479">Metal-binding</keyword>
<feature type="binding site" evidence="8">
    <location>
        <position position="90"/>
    </location>
    <ligand>
        <name>GTP</name>
        <dbReference type="ChEBI" id="CHEBI:37565"/>
    </ligand>
</feature>
<feature type="binding site" evidence="8">
    <location>
        <position position="121"/>
    </location>
    <ligand>
        <name>GTP</name>
        <dbReference type="ChEBI" id="CHEBI:37565"/>
    </ligand>
</feature>
<dbReference type="GO" id="GO:0006777">
    <property type="term" value="P:Mo-molybdopterin cofactor biosynthetic process"/>
    <property type="evidence" value="ECO:0007669"/>
    <property type="project" value="UniProtKB-KW"/>
</dbReference>
<keyword evidence="2 8" id="KW-0808">Transferase</keyword>
<comment type="caution">
    <text evidence="10">The sequence shown here is derived from an EMBL/GenBank/DDBJ whole genome shotgun (WGS) entry which is preliminary data.</text>
</comment>
<comment type="function">
    <text evidence="8">Transfers a GMP moiety from GTP to Mo-molybdopterin (Mo-MPT) cofactor (Moco or molybdenum cofactor) to form Mo-molybdopterin guanine dinucleotide (Mo-MGD) cofactor.</text>
</comment>
<comment type="domain">
    <text evidence="8">The N-terminal domain determines nucleotide recognition and specific binding, while the C-terminal domain determines the specific binding to the target protein.</text>
</comment>
<comment type="subcellular location">
    <subcellularLocation>
        <location evidence="8">Cytoplasm</location>
    </subcellularLocation>
</comment>
<keyword evidence="10" id="KW-0548">Nucleotidyltransferase</keyword>
<comment type="cofactor">
    <cofactor evidence="8">
        <name>Mg(2+)</name>
        <dbReference type="ChEBI" id="CHEBI:18420"/>
    </cofactor>
</comment>
<dbReference type="Gene3D" id="3.90.550.10">
    <property type="entry name" value="Spore Coat Polysaccharide Biosynthesis Protein SpsA, Chain A"/>
    <property type="match status" value="1"/>
</dbReference>
<evidence type="ECO:0000256" key="1">
    <source>
        <dbReference type="ARBA" id="ARBA00022490"/>
    </source>
</evidence>
<dbReference type="GO" id="GO:0005525">
    <property type="term" value="F:GTP binding"/>
    <property type="evidence" value="ECO:0007669"/>
    <property type="project" value="UniProtKB-UniRule"/>
</dbReference>
<dbReference type="PANTHER" id="PTHR19136:SF81">
    <property type="entry name" value="MOLYBDENUM COFACTOR GUANYLYLTRANSFERASE"/>
    <property type="match status" value="1"/>
</dbReference>
<feature type="binding site" evidence="8">
    <location>
        <position position="25"/>
    </location>
    <ligand>
        <name>GTP</name>
        <dbReference type="ChEBI" id="CHEBI:37565"/>
    </ligand>
</feature>
<evidence type="ECO:0000256" key="8">
    <source>
        <dbReference type="HAMAP-Rule" id="MF_00316"/>
    </source>
</evidence>
<evidence type="ECO:0000256" key="2">
    <source>
        <dbReference type="ARBA" id="ARBA00022679"/>
    </source>
</evidence>
<dbReference type="CDD" id="cd02503">
    <property type="entry name" value="MobA"/>
    <property type="match status" value="1"/>
</dbReference>
<keyword evidence="7 8" id="KW-0501">Molybdenum cofactor biosynthesis</keyword>
<dbReference type="EMBL" id="SGBD01000006">
    <property type="protein sequence ID" value="RZD13855.1"/>
    <property type="molecule type" value="Genomic_DNA"/>
</dbReference>
<dbReference type="HAMAP" id="MF_00316">
    <property type="entry name" value="MobA"/>
    <property type="match status" value="1"/>
</dbReference>
<dbReference type="EC" id="2.7.7.77" evidence="8"/>
<keyword evidence="4 8" id="KW-0547">Nucleotide-binding</keyword>
<evidence type="ECO:0000313" key="11">
    <source>
        <dbReference type="Proteomes" id="UP000320813"/>
    </source>
</evidence>
<reference evidence="10 11" key="1">
    <citation type="submission" date="2019-01" db="EMBL/GenBank/DDBJ databases">
        <title>Insights into ecological role of a new deltaproteobacterial order Candidatus Sinidesulfobacterales (Sva0485) by metagenomics and metatranscriptomics.</title>
        <authorList>
            <person name="Tan S."/>
            <person name="Liu J."/>
            <person name="Fang Y."/>
            <person name="Hedlund B.P."/>
            <person name="Lian Z.H."/>
            <person name="Huang L.Y."/>
            <person name="Li J.T."/>
            <person name="Huang L.N."/>
            <person name="Li W.J."/>
            <person name="Jiang H.C."/>
            <person name="Dong H.L."/>
            <person name="Shu W.S."/>
        </authorList>
    </citation>
    <scope>NUCLEOTIDE SEQUENCE [LARGE SCALE GENOMIC DNA]</scope>
    <source>
        <strain evidence="10">AP3</strain>
    </source>
</reference>
<dbReference type="GO" id="GO:0046872">
    <property type="term" value="F:metal ion binding"/>
    <property type="evidence" value="ECO:0007669"/>
    <property type="project" value="UniProtKB-KW"/>
</dbReference>
<dbReference type="InterPro" id="IPR013482">
    <property type="entry name" value="Molybde_CF_guanTrfase"/>
</dbReference>
<organism evidence="10 11">
    <name type="scientific">Candidatus Acidulodesulfobacterium ferriphilum</name>
    <dbReference type="NCBI Taxonomy" id="2597223"/>
    <lineage>
        <taxon>Bacteria</taxon>
        <taxon>Deltaproteobacteria</taxon>
        <taxon>Candidatus Acidulodesulfobacterales</taxon>
        <taxon>Candidatus Acidulodesulfobacterium</taxon>
    </lineage>
</organism>
<accession>A0A519B994</accession>
<feature type="domain" description="MobA-like NTP transferase" evidence="9">
    <location>
        <begin position="10"/>
        <end position="170"/>
    </location>
</feature>
<dbReference type="SUPFAM" id="SSF53448">
    <property type="entry name" value="Nucleotide-diphospho-sugar transferases"/>
    <property type="match status" value="1"/>
</dbReference>
<dbReference type="GO" id="GO:0061603">
    <property type="term" value="F:molybdenum cofactor guanylyltransferase activity"/>
    <property type="evidence" value="ECO:0007669"/>
    <property type="project" value="UniProtKB-EC"/>
</dbReference>
<name>A0A519B994_9DELT</name>
<dbReference type="AlphaFoldDB" id="A0A519B994"/>
<dbReference type="Proteomes" id="UP000320813">
    <property type="component" value="Unassembled WGS sequence"/>
</dbReference>
<evidence type="ECO:0000259" key="9">
    <source>
        <dbReference type="Pfam" id="PF12804"/>
    </source>
</evidence>
<dbReference type="InterPro" id="IPR025877">
    <property type="entry name" value="MobA-like_NTP_Trfase"/>
</dbReference>
<evidence type="ECO:0000256" key="3">
    <source>
        <dbReference type="ARBA" id="ARBA00022723"/>
    </source>
</evidence>
<proteinExistence type="inferred from homology"/>
<dbReference type="PANTHER" id="PTHR19136">
    <property type="entry name" value="MOLYBDENUM COFACTOR GUANYLYLTRANSFERASE"/>
    <property type="match status" value="1"/>
</dbReference>
<feature type="binding site" evidence="8">
    <location>
        <position position="121"/>
    </location>
    <ligand>
        <name>Mg(2+)</name>
        <dbReference type="ChEBI" id="CHEBI:18420"/>
    </ligand>
</feature>
<keyword evidence="5 8" id="KW-0460">Magnesium</keyword>
<dbReference type="Pfam" id="PF12804">
    <property type="entry name" value="NTP_transf_3"/>
    <property type="match status" value="1"/>
</dbReference>
<evidence type="ECO:0000256" key="4">
    <source>
        <dbReference type="ARBA" id="ARBA00022741"/>
    </source>
</evidence>
<keyword evidence="6 8" id="KW-0342">GTP-binding</keyword>
<feature type="binding site" evidence="8">
    <location>
        <begin position="13"/>
        <end position="15"/>
    </location>
    <ligand>
        <name>GTP</name>
        <dbReference type="ChEBI" id="CHEBI:37565"/>
    </ligand>
</feature>
<evidence type="ECO:0000256" key="6">
    <source>
        <dbReference type="ARBA" id="ARBA00023134"/>
    </source>
</evidence>
<comment type="similarity">
    <text evidence="8">Belongs to the MobA family.</text>
</comment>
<sequence length="333" mass="37749">MIKQHKELSCLILAGGESKRFGENKALFHFAGLTFIERALNVALDVSADIVISVREEIQKKEYGLAVDKIIKKRCGKNKKEKFNIKLISDDINCGLRGPVKGIFSSIKSLTGEFILVMECDAPFFNTEAARALISKAKAEKAGAVVPLWPDSVVEPLLACYKRKDVIHILDLLNNYSLGLKDDFLFNDAINILRLLPSVYYYSILDIAENSPNLPPYIFININNKQDLDKMAKGKKVFSAYNKSLMKDNAKSVKIKKVNKFFDVKNPKNIPYGIMAKALYYWWVYATTKNYIYFEKSIGFFKKDSAAYLKNGLNFMGNKLIKILPDLKNIITL</sequence>
<evidence type="ECO:0000256" key="5">
    <source>
        <dbReference type="ARBA" id="ARBA00022842"/>
    </source>
</evidence>
<evidence type="ECO:0000256" key="7">
    <source>
        <dbReference type="ARBA" id="ARBA00023150"/>
    </source>
</evidence>
<gene>
    <name evidence="8" type="primary">mobA</name>
    <name evidence="10" type="ORF">EVJ47_08720</name>
</gene>
<dbReference type="GO" id="GO:0005737">
    <property type="term" value="C:cytoplasm"/>
    <property type="evidence" value="ECO:0007669"/>
    <property type="project" value="UniProtKB-SubCell"/>
</dbReference>
<protein>
    <recommendedName>
        <fullName evidence="8">Probable molybdenum cofactor guanylyltransferase</fullName>
        <shortName evidence="8">MoCo guanylyltransferase</shortName>
        <ecNumber evidence="8">2.7.7.77</ecNumber>
    </recommendedName>
    <alternativeName>
        <fullName evidence="8">GTP:molybdopterin guanylyltransferase</fullName>
    </alternativeName>
    <alternativeName>
        <fullName evidence="8">Mo-MPT guanylyltransferase</fullName>
    </alternativeName>
    <alternativeName>
        <fullName evidence="8">Molybdopterin guanylyltransferase</fullName>
    </alternativeName>
    <alternativeName>
        <fullName evidence="8">Molybdopterin-guanine dinucleotide synthase</fullName>
        <shortName evidence="8">MGD synthase</shortName>
    </alternativeName>
</protein>
<keyword evidence="1 8" id="KW-0963">Cytoplasm</keyword>